<keyword evidence="2" id="KW-0720">Serine protease</keyword>
<feature type="signal peptide" evidence="3">
    <location>
        <begin position="1"/>
        <end position="17"/>
    </location>
</feature>
<sequence length="246" mass="26344">MQKVTFVVLCGLTAILAGPPTKLGSRVIGGSAATLGQFPYQVAIRYDNWHLCGGSILDATTILTAGHCVKDSHPSQMTVIAGTIHLSGEGQESKINSVRLHGKFAVSLENDIAILKLTTPLKFNENVKPIVLPTTSIKGDSEVLLSGWGTTSYPGNVPDGLRFINLKTMDSETCNRLQNWEVFSSQVCTFTKAGEGTCQGDSGGPLVDANGAQVGIVSWGTFCAVGDPDVYTSVYHFLDWIEENRH</sequence>
<dbReference type="PRINTS" id="PR00722">
    <property type="entry name" value="CHYMOTRYPSIN"/>
</dbReference>
<dbReference type="Gene3D" id="2.40.10.10">
    <property type="entry name" value="Trypsin-like serine proteases"/>
    <property type="match status" value="2"/>
</dbReference>
<dbReference type="Proteomes" id="UP000695000">
    <property type="component" value="Unplaced"/>
</dbReference>
<dbReference type="InterPro" id="IPR001314">
    <property type="entry name" value="Peptidase_S1A"/>
</dbReference>
<dbReference type="PANTHER" id="PTHR24252">
    <property type="entry name" value="ACROSIN-RELATED"/>
    <property type="match status" value="1"/>
</dbReference>
<name>A0ABM1MW32_NICVS</name>
<dbReference type="InterPro" id="IPR018114">
    <property type="entry name" value="TRYPSIN_HIS"/>
</dbReference>
<dbReference type="SUPFAM" id="SSF50494">
    <property type="entry name" value="Trypsin-like serine proteases"/>
    <property type="match status" value="1"/>
</dbReference>
<keyword evidence="1" id="KW-1015">Disulfide bond</keyword>
<dbReference type="PANTHER" id="PTHR24252:SF7">
    <property type="entry name" value="HYALIN"/>
    <property type="match status" value="1"/>
</dbReference>
<keyword evidence="5" id="KW-1185">Reference proteome</keyword>
<protein>
    <submittedName>
        <fullName evidence="6">Chymotrypsin-1-like</fullName>
    </submittedName>
</protein>
<feature type="domain" description="Peptidase S1" evidence="4">
    <location>
        <begin position="27"/>
        <end position="246"/>
    </location>
</feature>
<keyword evidence="2" id="KW-0645">Protease</keyword>
<dbReference type="InterPro" id="IPR033116">
    <property type="entry name" value="TRYPSIN_SER"/>
</dbReference>
<dbReference type="InterPro" id="IPR001254">
    <property type="entry name" value="Trypsin_dom"/>
</dbReference>
<dbReference type="InterPro" id="IPR009003">
    <property type="entry name" value="Peptidase_S1_PA"/>
</dbReference>
<evidence type="ECO:0000313" key="6">
    <source>
        <dbReference type="RefSeq" id="XP_017778782.1"/>
    </source>
</evidence>
<dbReference type="RefSeq" id="XP_017778782.1">
    <property type="nucleotide sequence ID" value="XM_017923293.1"/>
</dbReference>
<dbReference type="SMART" id="SM00020">
    <property type="entry name" value="Tryp_SPc"/>
    <property type="match status" value="1"/>
</dbReference>
<gene>
    <name evidence="6" type="primary">LOC108564295</name>
</gene>
<dbReference type="PROSITE" id="PS00135">
    <property type="entry name" value="TRYPSIN_SER"/>
    <property type="match status" value="1"/>
</dbReference>
<dbReference type="CDD" id="cd00190">
    <property type="entry name" value="Tryp_SPc"/>
    <property type="match status" value="1"/>
</dbReference>
<dbReference type="InterPro" id="IPR043504">
    <property type="entry name" value="Peptidase_S1_PA_chymotrypsin"/>
</dbReference>
<evidence type="ECO:0000256" key="3">
    <source>
        <dbReference type="SAM" id="SignalP"/>
    </source>
</evidence>
<accession>A0ABM1MW32</accession>
<keyword evidence="2" id="KW-0378">Hydrolase</keyword>
<dbReference type="Pfam" id="PF00089">
    <property type="entry name" value="Trypsin"/>
    <property type="match status" value="1"/>
</dbReference>
<evidence type="ECO:0000256" key="2">
    <source>
        <dbReference type="RuleBase" id="RU363034"/>
    </source>
</evidence>
<reference evidence="6" key="1">
    <citation type="submission" date="2025-08" db="UniProtKB">
        <authorList>
            <consortium name="RefSeq"/>
        </authorList>
    </citation>
    <scope>IDENTIFICATION</scope>
    <source>
        <tissue evidence="6">Whole Larva</tissue>
    </source>
</reference>
<evidence type="ECO:0000313" key="5">
    <source>
        <dbReference type="Proteomes" id="UP000695000"/>
    </source>
</evidence>
<organism evidence="5 6">
    <name type="scientific">Nicrophorus vespilloides</name>
    <name type="common">Boreal carrion beetle</name>
    <dbReference type="NCBI Taxonomy" id="110193"/>
    <lineage>
        <taxon>Eukaryota</taxon>
        <taxon>Metazoa</taxon>
        <taxon>Ecdysozoa</taxon>
        <taxon>Arthropoda</taxon>
        <taxon>Hexapoda</taxon>
        <taxon>Insecta</taxon>
        <taxon>Pterygota</taxon>
        <taxon>Neoptera</taxon>
        <taxon>Endopterygota</taxon>
        <taxon>Coleoptera</taxon>
        <taxon>Polyphaga</taxon>
        <taxon>Staphyliniformia</taxon>
        <taxon>Silphidae</taxon>
        <taxon>Nicrophorinae</taxon>
        <taxon>Nicrophorus</taxon>
    </lineage>
</organism>
<dbReference type="PROSITE" id="PS00134">
    <property type="entry name" value="TRYPSIN_HIS"/>
    <property type="match status" value="1"/>
</dbReference>
<evidence type="ECO:0000259" key="4">
    <source>
        <dbReference type="PROSITE" id="PS50240"/>
    </source>
</evidence>
<evidence type="ECO:0000256" key="1">
    <source>
        <dbReference type="ARBA" id="ARBA00023157"/>
    </source>
</evidence>
<feature type="chain" id="PRO_5047356873" evidence="3">
    <location>
        <begin position="18"/>
        <end position="246"/>
    </location>
</feature>
<proteinExistence type="predicted"/>
<dbReference type="GeneID" id="108564295"/>
<dbReference type="PROSITE" id="PS50240">
    <property type="entry name" value="TRYPSIN_DOM"/>
    <property type="match status" value="1"/>
</dbReference>
<keyword evidence="3" id="KW-0732">Signal</keyword>